<dbReference type="Proteomes" id="UP000005206">
    <property type="component" value="Chromosome 17"/>
</dbReference>
<dbReference type="GeneID" id="9678706"/>
<dbReference type="GO" id="GO:0006338">
    <property type="term" value="P:chromatin remodeling"/>
    <property type="evidence" value="ECO:0007669"/>
    <property type="project" value="UniProtKB-ARBA"/>
</dbReference>
<dbReference type="SUPFAM" id="SSF54160">
    <property type="entry name" value="Chromo domain-like"/>
    <property type="match status" value="1"/>
</dbReference>
<dbReference type="InterPro" id="IPR016197">
    <property type="entry name" value="Chromo-like_dom_sf"/>
</dbReference>
<dbReference type="AlphaFoldDB" id="C7ZN46"/>
<dbReference type="InParanoid" id="C7ZN46"/>
<sequence length="237" mass="27054">MAPGQFYITGHTLIPGHRVTFNVIWNQESGPNTTADNFPEAEAQARYPAAVYNYWQNRGGRGDATGYDHYHVFRVLDHHFDDLNVLYKVQWEGFPPTQPNCTWEPLSKLIDIAPEALRTYHRLVNQTQQQPTRRRGGRQRRTARPASISSSIARWKIARPNKPSCLLLQSWTRLRDWLKVRSRGSCIKDQSLPLMDLREESASDFANLIWGGPGCKSATPTTIISQDNTLTRCDYVG</sequence>
<feature type="region of interest" description="Disordered" evidence="2">
    <location>
        <begin position="125"/>
        <end position="149"/>
    </location>
</feature>
<dbReference type="CDD" id="cd00024">
    <property type="entry name" value="CD_CSD"/>
    <property type="match status" value="1"/>
</dbReference>
<evidence type="ECO:0000256" key="2">
    <source>
        <dbReference type="SAM" id="MobiDB-lite"/>
    </source>
</evidence>
<dbReference type="PROSITE" id="PS50013">
    <property type="entry name" value="CHROMO_2"/>
    <property type="match status" value="1"/>
</dbReference>
<feature type="compositionally biased region" description="Basic residues" evidence="2">
    <location>
        <begin position="132"/>
        <end position="143"/>
    </location>
</feature>
<dbReference type="KEGG" id="nhe:NECHADRAFT_88862"/>
<comment type="subunit">
    <text evidence="1">Component of the NuA4 histone acetyltransferase complex.</text>
</comment>
<dbReference type="InterPro" id="IPR023780">
    <property type="entry name" value="Chromo_domain"/>
</dbReference>
<organism evidence="4 5">
    <name type="scientific">Fusarium vanettenii (strain ATCC MYA-4622 / CBS 123669 / FGSC 9596 / NRRL 45880 / 77-13-4)</name>
    <name type="common">Fusarium solani subsp. pisi</name>
    <dbReference type="NCBI Taxonomy" id="660122"/>
    <lineage>
        <taxon>Eukaryota</taxon>
        <taxon>Fungi</taxon>
        <taxon>Dikarya</taxon>
        <taxon>Ascomycota</taxon>
        <taxon>Pezizomycotina</taxon>
        <taxon>Sordariomycetes</taxon>
        <taxon>Hypocreomycetidae</taxon>
        <taxon>Hypocreales</taxon>
        <taxon>Nectriaceae</taxon>
        <taxon>Fusarium</taxon>
        <taxon>Fusarium solani species complex</taxon>
        <taxon>Fusarium vanettenii</taxon>
    </lineage>
</organism>
<name>C7ZN46_FUSV7</name>
<reference evidence="4 5" key="1">
    <citation type="journal article" date="2009" name="PLoS Genet.">
        <title>The genome of Nectria haematococca: contribution of supernumerary chromosomes to gene expansion.</title>
        <authorList>
            <person name="Coleman J.J."/>
            <person name="Rounsley S.D."/>
            <person name="Rodriguez-Carres M."/>
            <person name="Kuo A."/>
            <person name="Wasmann C.C."/>
            <person name="Grimwood J."/>
            <person name="Schmutz J."/>
            <person name="Taga M."/>
            <person name="White G.J."/>
            <person name="Zhou S."/>
            <person name="Schwartz D.C."/>
            <person name="Freitag M."/>
            <person name="Ma L.J."/>
            <person name="Danchin E.G."/>
            <person name="Henrissat B."/>
            <person name="Coutinho P.M."/>
            <person name="Nelson D.R."/>
            <person name="Straney D."/>
            <person name="Napoli C.A."/>
            <person name="Barker B.M."/>
            <person name="Gribskov M."/>
            <person name="Rep M."/>
            <person name="Kroken S."/>
            <person name="Molnar I."/>
            <person name="Rensing C."/>
            <person name="Kennell J.C."/>
            <person name="Zamora J."/>
            <person name="Farman M.L."/>
            <person name="Selker E.U."/>
            <person name="Salamov A."/>
            <person name="Shapiro H."/>
            <person name="Pangilinan J."/>
            <person name="Lindquist E."/>
            <person name="Lamers C."/>
            <person name="Grigoriev I.V."/>
            <person name="Geiser D.M."/>
            <person name="Covert S.F."/>
            <person name="Temporini E."/>
            <person name="Vanetten H.D."/>
        </authorList>
    </citation>
    <scope>NUCLEOTIDE SEQUENCE [LARGE SCALE GENOMIC DNA]</scope>
    <source>
        <strain evidence="5">ATCC MYA-4622 / CBS 123669 / FGSC 9596 / NRRL 45880 / 77-13-4</strain>
    </source>
</reference>
<evidence type="ECO:0000313" key="5">
    <source>
        <dbReference type="Proteomes" id="UP000005206"/>
    </source>
</evidence>
<feature type="domain" description="Chromo" evidence="3">
    <location>
        <begin position="70"/>
        <end position="132"/>
    </location>
</feature>
<dbReference type="VEuPathDB" id="FungiDB:NECHADRAFT_88862"/>
<evidence type="ECO:0000259" key="3">
    <source>
        <dbReference type="PROSITE" id="PS50013"/>
    </source>
</evidence>
<dbReference type="OrthoDB" id="433924at2759"/>
<evidence type="ECO:0000256" key="1">
    <source>
        <dbReference type="ARBA" id="ARBA00011353"/>
    </source>
</evidence>
<proteinExistence type="predicted"/>
<keyword evidence="5" id="KW-1185">Reference proteome</keyword>
<dbReference type="EMBL" id="GG698962">
    <property type="protein sequence ID" value="EEU34557.1"/>
    <property type="molecule type" value="Genomic_DNA"/>
</dbReference>
<accession>C7ZN46</accession>
<protein>
    <recommendedName>
        <fullName evidence="3">Chromo domain-containing protein</fullName>
    </recommendedName>
</protein>
<dbReference type="Pfam" id="PF00385">
    <property type="entry name" value="Chromo"/>
    <property type="match status" value="1"/>
</dbReference>
<dbReference type="RefSeq" id="XP_003040270.1">
    <property type="nucleotide sequence ID" value="XM_003040224.1"/>
</dbReference>
<gene>
    <name evidence="4" type="ORF">NECHADRAFT_88862</name>
</gene>
<dbReference type="InterPro" id="IPR000953">
    <property type="entry name" value="Chromo/chromo_shadow_dom"/>
</dbReference>
<evidence type="ECO:0000313" key="4">
    <source>
        <dbReference type="EMBL" id="EEU34557.1"/>
    </source>
</evidence>
<dbReference type="STRING" id="660122.C7ZN46"/>
<dbReference type="HOGENOM" id="CLU_1170910_0_0_1"/>
<dbReference type="Gene3D" id="2.40.50.40">
    <property type="match status" value="1"/>
</dbReference>